<reference evidence="1 2" key="1">
    <citation type="submission" date="2016-10" db="EMBL/GenBank/DDBJ databases">
        <title>Alkaliphiles isolated from bioreactors.</title>
        <authorList>
            <person name="Salah Z."/>
            <person name="Rout S.P."/>
            <person name="Humphreys P.N."/>
        </authorList>
    </citation>
    <scope>NUCLEOTIDE SEQUENCE [LARGE SCALE GENOMIC DNA]</scope>
    <source>
        <strain evidence="1 2">ZS02</strain>
    </source>
</reference>
<dbReference type="RefSeq" id="WP_076097183.1">
    <property type="nucleotide sequence ID" value="NZ_MTHD01000007.1"/>
</dbReference>
<dbReference type="STRING" id="418702.BJN45_16295"/>
<protein>
    <submittedName>
        <fullName evidence="1">Acetaldehyde dehydrogenase</fullName>
    </submittedName>
</protein>
<name>A0A1R1HZ42_9RHOO</name>
<comment type="caution">
    <text evidence="1">The sequence shown here is derived from an EMBL/GenBank/DDBJ whole genome shotgun (WGS) entry which is preliminary data.</text>
</comment>
<dbReference type="AlphaFoldDB" id="A0A1R1HZ42"/>
<dbReference type="InterPro" id="IPR008497">
    <property type="entry name" value="DUF779"/>
</dbReference>
<evidence type="ECO:0000313" key="2">
    <source>
        <dbReference type="Proteomes" id="UP000187526"/>
    </source>
</evidence>
<accession>A0A1R1HZ42</accession>
<proteinExistence type="predicted"/>
<sequence length="120" mass="13066">MVDRVTATPAALTLIEQLQVQFGSKLMFYQSGGCCDNSSPNCYLPGELTIGPYDRHLGDIGGVPFYISAAQYEYWQHTQLIIDAVDGQGGTFSLESGSGKCFLTRSRLFDDSELAQLQGS</sequence>
<dbReference type="OrthoDB" id="3725739at2"/>
<dbReference type="Pfam" id="PF05610">
    <property type="entry name" value="DUF779"/>
    <property type="match status" value="1"/>
</dbReference>
<organism evidence="1 2">
    <name type="scientific">Azonexus hydrophilus</name>
    <dbReference type="NCBI Taxonomy" id="418702"/>
    <lineage>
        <taxon>Bacteria</taxon>
        <taxon>Pseudomonadati</taxon>
        <taxon>Pseudomonadota</taxon>
        <taxon>Betaproteobacteria</taxon>
        <taxon>Rhodocyclales</taxon>
        <taxon>Azonexaceae</taxon>
        <taxon>Azonexus</taxon>
    </lineage>
</organism>
<evidence type="ECO:0000313" key="1">
    <source>
        <dbReference type="EMBL" id="OMG51786.1"/>
    </source>
</evidence>
<dbReference type="Proteomes" id="UP000187526">
    <property type="component" value="Unassembled WGS sequence"/>
</dbReference>
<dbReference type="PIRSF" id="PIRSF009151">
    <property type="entry name" value="DUF779"/>
    <property type="match status" value="1"/>
</dbReference>
<dbReference type="EMBL" id="MTHD01000007">
    <property type="protein sequence ID" value="OMG51786.1"/>
    <property type="molecule type" value="Genomic_DNA"/>
</dbReference>
<keyword evidence="2" id="KW-1185">Reference proteome</keyword>
<gene>
    <name evidence="1" type="ORF">BJN45_16295</name>
</gene>